<protein>
    <submittedName>
        <fullName evidence="2">Aerobic-type carbon monoxide dehydrogenase small subunit (CoxS/CutS family)</fullName>
    </submittedName>
</protein>
<evidence type="ECO:0000313" key="3">
    <source>
        <dbReference type="Proteomes" id="UP001180453"/>
    </source>
</evidence>
<dbReference type="InterPro" id="IPR052914">
    <property type="entry name" value="Aldehyde_Oxdr_Iron-Sulfur"/>
</dbReference>
<organism evidence="2 3">
    <name type="scientific">Roseateles saccharophilus</name>
    <name type="common">Pseudomonas saccharophila</name>
    <dbReference type="NCBI Taxonomy" id="304"/>
    <lineage>
        <taxon>Bacteria</taxon>
        <taxon>Pseudomonadati</taxon>
        <taxon>Pseudomonadota</taxon>
        <taxon>Betaproteobacteria</taxon>
        <taxon>Burkholderiales</taxon>
        <taxon>Sphaerotilaceae</taxon>
        <taxon>Roseateles</taxon>
    </lineage>
</organism>
<dbReference type="PROSITE" id="PS51085">
    <property type="entry name" value="2FE2S_FER_2"/>
    <property type="match status" value="1"/>
</dbReference>
<name>A0ABU1YPK4_ROSSA</name>
<evidence type="ECO:0000259" key="1">
    <source>
        <dbReference type="PROSITE" id="PS51085"/>
    </source>
</evidence>
<keyword evidence="3" id="KW-1185">Reference proteome</keyword>
<dbReference type="InterPro" id="IPR002888">
    <property type="entry name" value="2Fe-2S-bd"/>
</dbReference>
<dbReference type="InterPro" id="IPR001041">
    <property type="entry name" value="2Fe-2S_ferredoxin-type"/>
</dbReference>
<dbReference type="InterPro" id="IPR012675">
    <property type="entry name" value="Beta-grasp_dom_sf"/>
</dbReference>
<evidence type="ECO:0000313" key="2">
    <source>
        <dbReference type="EMBL" id="MDR7270796.1"/>
    </source>
</evidence>
<proteinExistence type="predicted"/>
<dbReference type="InterPro" id="IPR036010">
    <property type="entry name" value="2Fe-2S_ferredoxin-like_sf"/>
</dbReference>
<accession>A0ABU1YPK4</accession>
<dbReference type="SUPFAM" id="SSF54292">
    <property type="entry name" value="2Fe-2S ferredoxin-like"/>
    <property type="match status" value="1"/>
</dbReference>
<dbReference type="Pfam" id="PF00111">
    <property type="entry name" value="Fer2"/>
    <property type="match status" value="1"/>
</dbReference>
<dbReference type="Pfam" id="PF01799">
    <property type="entry name" value="Fer2_2"/>
    <property type="match status" value="1"/>
</dbReference>
<dbReference type="PANTHER" id="PTHR45331">
    <property type="entry name" value="OXIDOREDUCTASE, IRON-SULPHUR BINDING SUBUNIT-RELATED-RELATED"/>
    <property type="match status" value="1"/>
</dbReference>
<gene>
    <name evidence="2" type="ORF">J2X20_003454</name>
</gene>
<dbReference type="Proteomes" id="UP001180453">
    <property type="component" value="Unassembled WGS sequence"/>
</dbReference>
<dbReference type="Gene3D" id="1.10.150.120">
    <property type="entry name" value="[2Fe-2S]-binding domain"/>
    <property type="match status" value="1"/>
</dbReference>
<sequence length="175" mass="18829">MSEQLVPVQFHVNGRPVKAEVPTDLPLVDFLREELGLSGTRLCCGIGVCKACTVAARRAPTSQAQPMLACSTPVALLQGQSITTVEGTGSMEKPSAVQQAFLDHFAFQCGYCTPGFVMATEMLLGRLRVQPVRRDQLDAAIEDAVGQHICRCTGYARYHQAIRAVVLAEKGLVVA</sequence>
<dbReference type="Gene3D" id="3.10.20.30">
    <property type="match status" value="1"/>
</dbReference>
<feature type="domain" description="2Fe-2S ferredoxin-type" evidence="1">
    <location>
        <begin position="6"/>
        <end position="88"/>
    </location>
</feature>
<dbReference type="InterPro" id="IPR036884">
    <property type="entry name" value="2Fe-2S-bd_dom_sf"/>
</dbReference>
<dbReference type="SUPFAM" id="SSF47741">
    <property type="entry name" value="CO dehydrogenase ISP C-domain like"/>
    <property type="match status" value="1"/>
</dbReference>
<dbReference type="RefSeq" id="WP_310267080.1">
    <property type="nucleotide sequence ID" value="NZ_JAVDXU010000002.1"/>
</dbReference>
<dbReference type="PANTHER" id="PTHR45331:SF2">
    <property type="entry name" value="OXIDOREDUCTASE WITH IRON-SULFUR SUBUNIT"/>
    <property type="match status" value="1"/>
</dbReference>
<dbReference type="EMBL" id="JAVDXU010000002">
    <property type="protein sequence ID" value="MDR7270796.1"/>
    <property type="molecule type" value="Genomic_DNA"/>
</dbReference>
<reference evidence="2 3" key="1">
    <citation type="submission" date="2023-07" db="EMBL/GenBank/DDBJ databases">
        <title>Sorghum-associated microbial communities from plants grown in Nebraska, USA.</title>
        <authorList>
            <person name="Schachtman D."/>
        </authorList>
    </citation>
    <scope>NUCLEOTIDE SEQUENCE [LARGE SCALE GENOMIC DNA]</scope>
    <source>
        <strain evidence="2 3">BE314</strain>
    </source>
</reference>
<comment type="caution">
    <text evidence="2">The sequence shown here is derived from an EMBL/GenBank/DDBJ whole genome shotgun (WGS) entry which is preliminary data.</text>
</comment>